<feature type="transmembrane region" description="Helical" evidence="2">
    <location>
        <begin position="345"/>
        <end position="366"/>
    </location>
</feature>
<dbReference type="Pfam" id="PF12833">
    <property type="entry name" value="HTH_18"/>
    <property type="match status" value="1"/>
</dbReference>
<accession>A0A8J7FPH2</accession>
<gene>
    <name evidence="4" type="ORF">IM532_12890</name>
</gene>
<dbReference type="InterPro" id="IPR018060">
    <property type="entry name" value="HTH_AraC"/>
</dbReference>
<comment type="caution">
    <text evidence="4">The sequence shown here is derived from an EMBL/GenBank/DDBJ whole genome shotgun (WGS) entry which is preliminary data.</text>
</comment>
<evidence type="ECO:0000259" key="3">
    <source>
        <dbReference type="PROSITE" id="PS01124"/>
    </source>
</evidence>
<keyword evidence="2" id="KW-0812">Transmembrane</keyword>
<keyword evidence="5" id="KW-1185">Reference proteome</keyword>
<keyword evidence="2" id="KW-0472">Membrane</keyword>
<evidence type="ECO:0000256" key="1">
    <source>
        <dbReference type="SAM" id="Coils"/>
    </source>
</evidence>
<feature type="coiled-coil region" evidence="1">
    <location>
        <begin position="274"/>
        <end position="301"/>
    </location>
</feature>
<organism evidence="4 5">
    <name type="scientific">Faecalibacter rhinopitheci</name>
    <dbReference type="NCBI Taxonomy" id="2779678"/>
    <lineage>
        <taxon>Bacteria</taxon>
        <taxon>Pseudomonadati</taxon>
        <taxon>Bacteroidota</taxon>
        <taxon>Flavobacteriia</taxon>
        <taxon>Flavobacteriales</taxon>
        <taxon>Weeksellaceae</taxon>
        <taxon>Faecalibacter</taxon>
    </lineage>
</organism>
<dbReference type="EMBL" id="JADGIK010000013">
    <property type="protein sequence ID" value="MBF0598327.1"/>
    <property type="molecule type" value="Genomic_DNA"/>
</dbReference>
<evidence type="ECO:0000313" key="4">
    <source>
        <dbReference type="EMBL" id="MBF0598327.1"/>
    </source>
</evidence>
<dbReference type="InterPro" id="IPR011990">
    <property type="entry name" value="TPR-like_helical_dom_sf"/>
</dbReference>
<evidence type="ECO:0000256" key="2">
    <source>
        <dbReference type="SAM" id="Phobius"/>
    </source>
</evidence>
<dbReference type="GO" id="GO:0003700">
    <property type="term" value="F:DNA-binding transcription factor activity"/>
    <property type="evidence" value="ECO:0007669"/>
    <property type="project" value="InterPro"/>
</dbReference>
<dbReference type="GO" id="GO:0043565">
    <property type="term" value="F:sequence-specific DNA binding"/>
    <property type="evidence" value="ECO:0007669"/>
    <property type="project" value="InterPro"/>
</dbReference>
<dbReference type="SUPFAM" id="SSF48452">
    <property type="entry name" value="TPR-like"/>
    <property type="match status" value="1"/>
</dbReference>
<sequence length="542" mass="64106">MKNLYFFFIVIFFCPLKIYSQDEFSKRSYHFTDSLFIKNLDLSNSKKYIDSAIYYGKKTGSKDQLAYVYSSIGFFFNKVKAFENSLEFFKKSNEYATETHNNYIINSNYYSISLIYFQLGDFKESKAYLIKSYNYFIINQRTQSDKLALLNVLNRLSFIEVINDDIEKSKFYNNLEFTYSENPLIINDYKYMLSLPVKNKGIILYKEKKYLESIEHLKRTISDFEKKNIYYWLSISYSFIGNNYLALKDENKAYSYFLKVDSIFKKHKETDPLIRNGLEQLNVLNKKNNNINKQLESINTLIEFDSLHNVRNTNLSKKFYGDFLSGELKKEKIELEKKIIFKEKLNLLVIILFIITCLFSIVIFIINKKKNKILKLKFQKVLEGYIIEINSLKKGSLKKENKVEDKIIIKKLNDGFIDDYIINDILIKLEELEKENYFLDLNTNLKSTSVCLKTNTNYLSYVINTKKGMNFPSYINKLRINYIIKEIIENKKIRNMSMDGIANCAGFKTRQNFSDTFLEVTGMRPSYFISNIDKIDINEYIG</sequence>
<dbReference type="SMART" id="SM00342">
    <property type="entry name" value="HTH_ARAC"/>
    <property type="match status" value="1"/>
</dbReference>
<protein>
    <submittedName>
        <fullName evidence="4">AraC family transcriptional regulator</fullName>
    </submittedName>
</protein>
<feature type="domain" description="HTH araC/xylS-type" evidence="3">
    <location>
        <begin position="423"/>
        <end position="531"/>
    </location>
</feature>
<dbReference type="Gene3D" id="1.25.40.10">
    <property type="entry name" value="Tetratricopeptide repeat domain"/>
    <property type="match status" value="2"/>
</dbReference>
<dbReference type="AlphaFoldDB" id="A0A8J7FPH2"/>
<keyword evidence="2" id="KW-1133">Transmembrane helix</keyword>
<proteinExistence type="predicted"/>
<dbReference type="Proteomes" id="UP000608754">
    <property type="component" value="Unassembled WGS sequence"/>
</dbReference>
<dbReference type="PROSITE" id="PS01124">
    <property type="entry name" value="HTH_ARAC_FAMILY_2"/>
    <property type="match status" value="1"/>
</dbReference>
<name>A0A8J7FPH2_9FLAO</name>
<reference evidence="4" key="1">
    <citation type="submission" date="2020-10" db="EMBL/GenBank/DDBJ databases">
        <authorList>
            <person name="Lu T."/>
            <person name="Wang Q."/>
            <person name="Han X."/>
        </authorList>
    </citation>
    <scope>NUCLEOTIDE SEQUENCE</scope>
    <source>
        <strain evidence="4">WQ 117</strain>
    </source>
</reference>
<evidence type="ECO:0000313" key="5">
    <source>
        <dbReference type="Proteomes" id="UP000608754"/>
    </source>
</evidence>
<dbReference type="Gene3D" id="1.10.10.60">
    <property type="entry name" value="Homeodomain-like"/>
    <property type="match status" value="1"/>
</dbReference>
<keyword evidence="1" id="KW-0175">Coiled coil</keyword>
<dbReference type="RefSeq" id="WP_194183911.1">
    <property type="nucleotide sequence ID" value="NZ_JADGIK010000013.1"/>
</dbReference>